<evidence type="ECO:0000313" key="3">
    <source>
        <dbReference type="Proteomes" id="UP000543554"/>
    </source>
</evidence>
<dbReference type="Pfam" id="PF01610">
    <property type="entry name" value="DDE_Tnp_ISL3"/>
    <property type="match status" value="1"/>
</dbReference>
<dbReference type="EMBL" id="JACJIB010000005">
    <property type="protein sequence ID" value="MBA8914149.1"/>
    <property type="molecule type" value="Genomic_DNA"/>
</dbReference>
<proteinExistence type="predicted"/>
<gene>
    <name evidence="2" type="ORF">HNR51_003240</name>
</gene>
<keyword evidence="3" id="KW-1185">Reference proteome</keyword>
<dbReference type="PANTHER" id="PTHR33498">
    <property type="entry name" value="TRANSPOSASE FOR INSERTION SEQUENCE ELEMENT IS1557"/>
    <property type="match status" value="1"/>
</dbReference>
<sequence length="94" mass="10266">MGRATEAGCIAATTVRPDTSTRRITWWLEAAAATDLGGFVTGLRQDEAAVRAAIVEPWSNGPVEGQVNRLKLIKRSMYGRAKFDLLRQHVLQAA</sequence>
<organism evidence="2 3">
    <name type="scientific">Methylorubrum thiocyanatum</name>
    <dbReference type="NCBI Taxonomy" id="47958"/>
    <lineage>
        <taxon>Bacteria</taxon>
        <taxon>Pseudomonadati</taxon>
        <taxon>Pseudomonadota</taxon>
        <taxon>Alphaproteobacteria</taxon>
        <taxon>Hyphomicrobiales</taxon>
        <taxon>Methylobacteriaceae</taxon>
        <taxon>Methylorubrum</taxon>
    </lineage>
</organism>
<feature type="domain" description="Transposase IS204/IS1001/IS1096/IS1165 DDE" evidence="1">
    <location>
        <begin position="22"/>
        <end position="88"/>
    </location>
</feature>
<dbReference type="InterPro" id="IPR047951">
    <property type="entry name" value="Transpos_ISL3"/>
</dbReference>
<evidence type="ECO:0000259" key="1">
    <source>
        <dbReference type="Pfam" id="PF01610"/>
    </source>
</evidence>
<dbReference type="Proteomes" id="UP000543554">
    <property type="component" value="Unassembled WGS sequence"/>
</dbReference>
<dbReference type="InterPro" id="IPR002560">
    <property type="entry name" value="Transposase_DDE"/>
</dbReference>
<dbReference type="AlphaFoldDB" id="A0AA40S4B4"/>
<evidence type="ECO:0000313" key="2">
    <source>
        <dbReference type="EMBL" id="MBA8914149.1"/>
    </source>
</evidence>
<dbReference type="PANTHER" id="PTHR33498:SF1">
    <property type="entry name" value="TRANSPOSASE FOR INSERTION SEQUENCE ELEMENT IS1557"/>
    <property type="match status" value="1"/>
</dbReference>
<name>A0AA40S4B4_9HYPH</name>
<comment type="caution">
    <text evidence="2">The sequence shown here is derived from an EMBL/GenBank/DDBJ whole genome shotgun (WGS) entry which is preliminary data.</text>
</comment>
<accession>A0AA40S4B4</accession>
<protein>
    <submittedName>
        <fullName evidence="2">Transposase</fullName>
    </submittedName>
</protein>
<reference evidence="2 3" key="1">
    <citation type="submission" date="2020-08" db="EMBL/GenBank/DDBJ databases">
        <title>Genomic Encyclopedia of Type Strains, Phase IV (KMG-IV): sequencing the most valuable type-strain genomes for metagenomic binning, comparative biology and taxonomic classification.</title>
        <authorList>
            <person name="Goeker M."/>
        </authorList>
    </citation>
    <scope>NUCLEOTIDE SEQUENCE [LARGE SCALE GENOMIC DNA]</scope>
    <source>
        <strain evidence="2 3">DSM 11490</strain>
    </source>
</reference>